<comment type="pathway">
    <text evidence="5">Quinol/quinone metabolism; 1,4-dihydroxy-2-naphthoate biosynthesis; 1,4-dihydroxy-2-naphthoate from chorismate: step 5/7.</text>
</comment>
<keyword evidence="3 5" id="KW-0547">Nucleotide-binding</keyword>
<dbReference type="PROSITE" id="PS00455">
    <property type="entry name" value="AMP_BINDING"/>
    <property type="match status" value="1"/>
</dbReference>
<feature type="domain" description="AMP-dependent synthetase/ligase" evidence="6">
    <location>
        <begin position="26"/>
        <end position="367"/>
    </location>
</feature>
<dbReference type="EC" id="6.2.1.26" evidence="5"/>
<dbReference type="SUPFAM" id="SSF56801">
    <property type="entry name" value="Acetyl-CoA synthetase-like"/>
    <property type="match status" value="1"/>
</dbReference>
<accession>A0A7Z9AU85</accession>
<dbReference type="InterPro" id="IPR042099">
    <property type="entry name" value="ANL_N_sf"/>
</dbReference>
<dbReference type="GO" id="GO:0031956">
    <property type="term" value="F:medium-chain fatty acid-CoA ligase activity"/>
    <property type="evidence" value="ECO:0007669"/>
    <property type="project" value="TreeGrafter"/>
</dbReference>
<sequence>MHSKKRESLTLTNFLNFPKQKPNSWLQRQALEQPDQPAFYTKDVCLTFSELNHYVQQLAYYFKRFISNQQKTIKRVAILSDNQTMMYQSILALWELGMEIQFLNTRLTSEELAYQLKDANTRLLITEHPEHFSFENVTIISFPEKKELIGRINEPPIDFGYQLEQIASIMYTSGTTGKPKGVPQTFSNHQASSLATQKSMAIESGENWLCCVPLYHISGLSILLRSLVLGISVHLCEKFHPSEVNQLILSEKTAYLSLVTKMLKDLLPFVPEDGYPSSLKQVLLGGGPIESTLLEDCCQLKLPVMLSYGMTETCSQVVAGKINLHSKFKDTVGRPLMGVQIKIDGTDQANESGEILLKGPSIVKGYLNGRDRHSWTKEGWFCTGDWGYLTDTGELKILSRMSERIISGGENIYPAEIEAIFLKSQKIAEAIVIGRADPNWGQRPVAYLKLIDKVSVNEICNLMEQLASYKHPDEIFVIHDLPKTASGKPLKRLFLTEERVNYIDYQLI</sequence>
<dbReference type="RefSeq" id="WP_010737616.1">
    <property type="nucleotide sequence ID" value="NZ_CABEEP010000001.1"/>
</dbReference>
<dbReference type="GO" id="GO:0008756">
    <property type="term" value="F:o-succinylbenzoate-CoA ligase activity"/>
    <property type="evidence" value="ECO:0007669"/>
    <property type="project" value="UniProtKB-UniRule"/>
</dbReference>
<dbReference type="GO" id="GO:0006631">
    <property type="term" value="P:fatty acid metabolic process"/>
    <property type="evidence" value="ECO:0007669"/>
    <property type="project" value="TreeGrafter"/>
</dbReference>
<feature type="domain" description="AMP-binding enzyme C-terminal" evidence="7">
    <location>
        <begin position="416"/>
        <end position="488"/>
    </location>
</feature>
<dbReference type="InterPro" id="IPR020845">
    <property type="entry name" value="AMP-binding_CS"/>
</dbReference>
<dbReference type="UniPathway" id="UPA01057">
    <property type="reaction ID" value="UER00166"/>
</dbReference>
<dbReference type="AlphaFoldDB" id="A0A7Z9AU85"/>
<dbReference type="Pfam" id="PF13193">
    <property type="entry name" value="AMP-binding_C"/>
    <property type="match status" value="1"/>
</dbReference>
<comment type="function">
    <text evidence="5">Converts 2-succinylbenzoate (OSB) to 2-succinylbenzoyl-CoA (OSB-CoA).</text>
</comment>
<organism evidence="8 9">
    <name type="scientific">Enterococcus hirae</name>
    <dbReference type="NCBI Taxonomy" id="1354"/>
    <lineage>
        <taxon>Bacteria</taxon>
        <taxon>Bacillati</taxon>
        <taxon>Bacillota</taxon>
        <taxon>Bacilli</taxon>
        <taxon>Lactobacillales</taxon>
        <taxon>Enterococcaceae</taxon>
        <taxon>Enterococcus</taxon>
    </lineage>
</organism>
<name>A0A7Z9AU85_ENTHR</name>
<dbReference type="InterPro" id="IPR025110">
    <property type="entry name" value="AMP-bd_C"/>
</dbReference>
<dbReference type="Gene3D" id="3.30.300.30">
    <property type="match status" value="1"/>
</dbReference>
<dbReference type="InterPro" id="IPR000873">
    <property type="entry name" value="AMP-dep_synth/lig_dom"/>
</dbReference>
<protein>
    <recommendedName>
        <fullName evidence="5">2-succinylbenzoate--CoA ligase</fullName>
        <ecNumber evidence="5">6.2.1.26</ecNumber>
    </recommendedName>
    <alternativeName>
        <fullName evidence="5">o-succinylbenzoyl-CoA synthetase</fullName>
        <shortName evidence="5">OSB-CoA synthetase</shortName>
    </alternativeName>
</protein>
<dbReference type="HAMAP" id="MF_00731">
    <property type="entry name" value="MenE"/>
    <property type="match status" value="1"/>
</dbReference>
<dbReference type="Proteomes" id="UP000352698">
    <property type="component" value="Unassembled WGS sequence"/>
</dbReference>
<dbReference type="UniPathway" id="UPA00079"/>
<dbReference type="PANTHER" id="PTHR43201">
    <property type="entry name" value="ACYL-COA SYNTHETASE"/>
    <property type="match status" value="1"/>
</dbReference>
<evidence type="ECO:0000313" key="8">
    <source>
        <dbReference type="EMBL" id="VTQ64243.1"/>
    </source>
</evidence>
<dbReference type="GO" id="GO:0009234">
    <property type="term" value="P:menaquinone biosynthetic process"/>
    <property type="evidence" value="ECO:0007669"/>
    <property type="project" value="UniProtKB-UniRule"/>
</dbReference>
<keyword evidence="4 5" id="KW-0067">ATP-binding</keyword>
<comment type="catalytic activity">
    <reaction evidence="5">
        <text>2-succinylbenzoate + ATP + CoA = 2-succinylbenzoyl-CoA + AMP + diphosphate</text>
        <dbReference type="Rhea" id="RHEA:17009"/>
        <dbReference type="ChEBI" id="CHEBI:18325"/>
        <dbReference type="ChEBI" id="CHEBI:30616"/>
        <dbReference type="ChEBI" id="CHEBI:33019"/>
        <dbReference type="ChEBI" id="CHEBI:57287"/>
        <dbReference type="ChEBI" id="CHEBI:57364"/>
        <dbReference type="ChEBI" id="CHEBI:456215"/>
        <dbReference type="EC" id="6.2.1.26"/>
    </reaction>
</comment>
<dbReference type="PANTHER" id="PTHR43201:SF32">
    <property type="entry name" value="2-SUCCINYLBENZOATE--COA LIGASE, CHLOROPLASTIC_PEROXISOMAL"/>
    <property type="match status" value="1"/>
</dbReference>
<evidence type="ECO:0000256" key="5">
    <source>
        <dbReference type="HAMAP-Rule" id="MF_00731"/>
    </source>
</evidence>
<reference evidence="8 9" key="1">
    <citation type="submission" date="2019-05" db="EMBL/GenBank/DDBJ databases">
        <authorList>
            <consortium name="Pathogen Informatics"/>
        </authorList>
    </citation>
    <scope>NUCLEOTIDE SEQUENCE [LARGE SCALE GENOMIC DNA]</scope>
    <source>
        <strain evidence="8 9">NCTC12204</strain>
    </source>
</reference>
<comment type="caution">
    <text evidence="8">The sequence shown here is derived from an EMBL/GenBank/DDBJ whole genome shotgun (WGS) entry which is preliminary data.</text>
</comment>
<dbReference type="Gene3D" id="3.40.50.12780">
    <property type="entry name" value="N-terminal domain of ligase-like"/>
    <property type="match status" value="1"/>
</dbReference>
<keyword evidence="1 5" id="KW-0474">Menaquinone biosynthesis</keyword>
<evidence type="ECO:0000256" key="2">
    <source>
        <dbReference type="ARBA" id="ARBA00022598"/>
    </source>
</evidence>
<evidence type="ECO:0000259" key="7">
    <source>
        <dbReference type="Pfam" id="PF13193"/>
    </source>
</evidence>
<dbReference type="InterPro" id="IPR045851">
    <property type="entry name" value="AMP-bd_C_sf"/>
</dbReference>
<comment type="pathway">
    <text evidence="5">Quinol/quinone metabolism; menaquinone biosynthesis.</text>
</comment>
<evidence type="ECO:0000256" key="4">
    <source>
        <dbReference type="ARBA" id="ARBA00022840"/>
    </source>
</evidence>
<dbReference type="EMBL" id="CABEEP010000001">
    <property type="protein sequence ID" value="VTQ64243.1"/>
    <property type="molecule type" value="Genomic_DNA"/>
</dbReference>
<dbReference type="NCBIfam" id="TIGR01923">
    <property type="entry name" value="menE"/>
    <property type="match status" value="1"/>
</dbReference>
<dbReference type="InterPro" id="IPR010192">
    <property type="entry name" value="MenE"/>
</dbReference>
<evidence type="ECO:0000313" key="9">
    <source>
        <dbReference type="Proteomes" id="UP000352698"/>
    </source>
</evidence>
<proteinExistence type="inferred from homology"/>
<gene>
    <name evidence="5 8" type="primary">menE</name>
    <name evidence="8" type="ORF">NCTC12204_01464</name>
</gene>
<dbReference type="GO" id="GO:0005524">
    <property type="term" value="F:ATP binding"/>
    <property type="evidence" value="ECO:0007669"/>
    <property type="project" value="UniProtKB-KW"/>
</dbReference>
<evidence type="ECO:0000256" key="3">
    <source>
        <dbReference type="ARBA" id="ARBA00022741"/>
    </source>
</evidence>
<comment type="similarity">
    <text evidence="5">Belongs to the ATP-dependent AMP-binding enzyme family. MenE subfamily.</text>
</comment>
<evidence type="ECO:0000259" key="6">
    <source>
        <dbReference type="Pfam" id="PF00501"/>
    </source>
</evidence>
<keyword evidence="2 5" id="KW-0436">Ligase</keyword>
<dbReference type="Pfam" id="PF00501">
    <property type="entry name" value="AMP-binding"/>
    <property type="match status" value="1"/>
</dbReference>
<evidence type="ECO:0000256" key="1">
    <source>
        <dbReference type="ARBA" id="ARBA00022428"/>
    </source>
</evidence>